<evidence type="ECO:0000256" key="1">
    <source>
        <dbReference type="SAM" id="MobiDB-lite"/>
    </source>
</evidence>
<evidence type="ECO:0000313" key="3">
    <source>
        <dbReference type="Proteomes" id="UP001165063"/>
    </source>
</evidence>
<dbReference type="Proteomes" id="UP001165063">
    <property type="component" value="Unassembled WGS sequence"/>
</dbReference>
<evidence type="ECO:0000313" key="2">
    <source>
        <dbReference type="EMBL" id="GMG34309.1"/>
    </source>
</evidence>
<protein>
    <submittedName>
        <fullName evidence="2">Unnamed protein product</fullName>
    </submittedName>
</protein>
<gene>
    <name evidence="2" type="ORF">Amon01_000439900</name>
</gene>
<keyword evidence="3" id="KW-1185">Reference proteome</keyword>
<proteinExistence type="predicted"/>
<dbReference type="AlphaFoldDB" id="A0A9W6Z0H4"/>
<dbReference type="EMBL" id="BSXU01002102">
    <property type="protein sequence ID" value="GMG34309.1"/>
    <property type="molecule type" value="Genomic_DNA"/>
</dbReference>
<sequence length="73" mass="8725">MWLKKKINSDYDDNNEEEYEGETDNELDYKFKTTIRSVLPECAADSVFKHALSRTHRFRRLIEIETLCNPIRS</sequence>
<comment type="caution">
    <text evidence="2">The sequence shown here is derived from an EMBL/GenBank/DDBJ whole genome shotgun (WGS) entry which is preliminary data.</text>
</comment>
<organism evidence="2 3">
    <name type="scientific">Ambrosiozyma monospora</name>
    <name type="common">Yeast</name>
    <name type="synonym">Endomycopsis monosporus</name>
    <dbReference type="NCBI Taxonomy" id="43982"/>
    <lineage>
        <taxon>Eukaryota</taxon>
        <taxon>Fungi</taxon>
        <taxon>Dikarya</taxon>
        <taxon>Ascomycota</taxon>
        <taxon>Saccharomycotina</taxon>
        <taxon>Pichiomycetes</taxon>
        <taxon>Pichiales</taxon>
        <taxon>Pichiaceae</taxon>
        <taxon>Ambrosiozyma</taxon>
    </lineage>
</organism>
<feature type="compositionally biased region" description="Acidic residues" evidence="1">
    <location>
        <begin position="10"/>
        <end position="24"/>
    </location>
</feature>
<feature type="region of interest" description="Disordered" evidence="1">
    <location>
        <begin position="1"/>
        <end position="24"/>
    </location>
</feature>
<name>A0A9W6Z0H4_AMBMO</name>
<reference evidence="2" key="1">
    <citation type="submission" date="2023-04" db="EMBL/GenBank/DDBJ databases">
        <title>Ambrosiozyma monospora NBRC 1965.</title>
        <authorList>
            <person name="Ichikawa N."/>
            <person name="Sato H."/>
            <person name="Tonouchi N."/>
        </authorList>
    </citation>
    <scope>NUCLEOTIDE SEQUENCE</scope>
    <source>
        <strain evidence="2">NBRC 1965</strain>
    </source>
</reference>
<accession>A0A9W6Z0H4</accession>